<dbReference type="NCBIfam" id="TIGR01297">
    <property type="entry name" value="CDF"/>
    <property type="match status" value="1"/>
</dbReference>
<feature type="transmembrane region" description="Helical" evidence="8">
    <location>
        <begin position="185"/>
        <end position="203"/>
    </location>
</feature>
<comment type="subcellular location">
    <subcellularLocation>
        <location evidence="1">Membrane</location>
        <topology evidence="1">Multi-pass membrane protein</topology>
    </subcellularLocation>
</comment>
<evidence type="ECO:0000256" key="7">
    <source>
        <dbReference type="ARBA" id="ARBA00023136"/>
    </source>
</evidence>
<name>A0A7T7MBG8_9ACTO</name>
<evidence type="ECO:0000256" key="1">
    <source>
        <dbReference type="ARBA" id="ARBA00004141"/>
    </source>
</evidence>
<dbReference type="InterPro" id="IPR027469">
    <property type="entry name" value="Cation_efflux_TMD_sf"/>
</dbReference>
<feature type="transmembrane region" description="Helical" evidence="8">
    <location>
        <begin position="154"/>
        <end position="179"/>
    </location>
</feature>
<dbReference type="InterPro" id="IPR002524">
    <property type="entry name" value="Cation_efflux"/>
</dbReference>
<protein>
    <submittedName>
        <fullName evidence="11">Cation transporter</fullName>
    </submittedName>
</protein>
<dbReference type="GO" id="GO:0005385">
    <property type="term" value="F:zinc ion transmembrane transporter activity"/>
    <property type="evidence" value="ECO:0007669"/>
    <property type="project" value="TreeGrafter"/>
</dbReference>
<dbReference type="Pfam" id="PF16916">
    <property type="entry name" value="ZT_dimer"/>
    <property type="match status" value="1"/>
</dbReference>
<dbReference type="GO" id="GO:0005886">
    <property type="term" value="C:plasma membrane"/>
    <property type="evidence" value="ECO:0007669"/>
    <property type="project" value="TreeGrafter"/>
</dbReference>
<dbReference type="RefSeq" id="WP_200277160.1">
    <property type="nucleotide sequence ID" value="NZ_CP066802.1"/>
</dbReference>
<evidence type="ECO:0000256" key="5">
    <source>
        <dbReference type="ARBA" id="ARBA00022989"/>
    </source>
</evidence>
<dbReference type="InterPro" id="IPR036837">
    <property type="entry name" value="Cation_efflux_CTD_sf"/>
</dbReference>
<evidence type="ECO:0000259" key="9">
    <source>
        <dbReference type="Pfam" id="PF01545"/>
    </source>
</evidence>
<dbReference type="PANTHER" id="PTHR11562:SF17">
    <property type="entry name" value="RE54080P-RELATED"/>
    <property type="match status" value="1"/>
</dbReference>
<keyword evidence="7 8" id="KW-0472">Membrane</keyword>
<evidence type="ECO:0000313" key="11">
    <source>
        <dbReference type="EMBL" id="QQM67892.1"/>
    </source>
</evidence>
<feature type="domain" description="Cation efflux protein transmembrane" evidence="9">
    <location>
        <begin position="21"/>
        <end position="211"/>
    </location>
</feature>
<dbReference type="Proteomes" id="UP000595895">
    <property type="component" value="Chromosome"/>
</dbReference>
<feature type="transmembrane region" description="Helical" evidence="8">
    <location>
        <begin position="87"/>
        <end position="109"/>
    </location>
</feature>
<keyword evidence="5 8" id="KW-1133">Transmembrane helix</keyword>
<dbReference type="InterPro" id="IPR050681">
    <property type="entry name" value="CDF/SLC30A"/>
</dbReference>
<keyword evidence="3" id="KW-0813">Transport</keyword>
<dbReference type="SUPFAM" id="SSF161111">
    <property type="entry name" value="Cation efflux protein transmembrane domain-like"/>
    <property type="match status" value="1"/>
</dbReference>
<organism evidence="11 12">
    <name type="scientific">Actinomyces weissii</name>
    <dbReference type="NCBI Taxonomy" id="675090"/>
    <lineage>
        <taxon>Bacteria</taxon>
        <taxon>Bacillati</taxon>
        <taxon>Actinomycetota</taxon>
        <taxon>Actinomycetes</taxon>
        <taxon>Actinomycetales</taxon>
        <taxon>Actinomycetaceae</taxon>
        <taxon>Actinomyces</taxon>
    </lineage>
</organism>
<evidence type="ECO:0000256" key="4">
    <source>
        <dbReference type="ARBA" id="ARBA00022692"/>
    </source>
</evidence>
<dbReference type="KEGG" id="awe:JG540_03200"/>
<dbReference type="AlphaFoldDB" id="A0A7T7MBG8"/>
<evidence type="ECO:0000256" key="3">
    <source>
        <dbReference type="ARBA" id="ARBA00022448"/>
    </source>
</evidence>
<evidence type="ECO:0000256" key="6">
    <source>
        <dbReference type="ARBA" id="ARBA00023065"/>
    </source>
</evidence>
<keyword evidence="6" id="KW-0406">Ion transport</keyword>
<reference evidence="11 12" key="1">
    <citation type="submission" date="2020-12" db="EMBL/GenBank/DDBJ databases">
        <authorList>
            <person name="Zhou J."/>
        </authorList>
    </citation>
    <scope>NUCLEOTIDE SEQUENCE [LARGE SCALE GENOMIC DNA]</scope>
    <source>
        <strain evidence="11 12">CCUG 61299</strain>
    </source>
</reference>
<evidence type="ECO:0000256" key="2">
    <source>
        <dbReference type="ARBA" id="ARBA00008873"/>
    </source>
</evidence>
<dbReference type="Gene3D" id="1.20.1510.10">
    <property type="entry name" value="Cation efflux protein transmembrane domain"/>
    <property type="match status" value="1"/>
</dbReference>
<accession>A0A7T7MBG8</accession>
<evidence type="ECO:0000256" key="8">
    <source>
        <dbReference type="SAM" id="Phobius"/>
    </source>
</evidence>
<dbReference type="SUPFAM" id="SSF160240">
    <property type="entry name" value="Cation efflux protein cytoplasmic domain-like"/>
    <property type="match status" value="1"/>
</dbReference>
<dbReference type="InterPro" id="IPR027470">
    <property type="entry name" value="Cation_efflux_CTD"/>
</dbReference>
<feature type="domain" description="Cation efflux protein cytoplasmic" evidence="10">
    <location>
        <begin position="216"/>
        <end position="295"/>
    </location>
</feature>
<evidence type="ECO:0000313" key="12">
    <source>
        <dbReference type="Proteomes" id="UP000595895"/>
    </source>
</evidence>
<dbReference type="InterPro" id="IPR058533">
    <property type="entry name" value="Cation_efflux_TM"/>
</dbReference>
<keyword evidence="12" id="KW-1185">Reference proteome</keyword>
<proteinExistence type="inferred from homology"/>
<dbReference type="Pfam" id="PF01545">
    <property type="entry name" value="Cation_efflux"/>
    <property type="match status" value="1"/>
</dbReference>
<dbReference type="EMBL" id="CP066802">
    <property type="protein sequence ID" value="QQM67892.1"/>
    <property type="molecule type" value="Genomic_DNA"/>
</dbReference>
<feature type="transmembrane region" description="Helical" evidence="8">
    <location>
        <begin position="20"/>
        <end position="38"/>
    </location>
</feature>
<sequence length="307" mass="31632">MSPHHHDHHDHGAGAPTKRLAAALGITAVVLLGELVAAQLTGSLALLADAGHMATDSIGLVVALVAAHLASRPATDTSTWGLRRAEVVGAAMQAAALTLVGVSVAWHAVANLVTPAQVHSHGVLAMGVVGLVANVLALLVLAGGRGQSLNTRAAFLEVVGDALGSVAVIVGAVVAQLTGWQRADAVTSLVIVALLTPRALVLLREAGRSLLDLTPQGLDLAEVRAHLNGIDGVLAVHDLHAWQVASGLPVLTAHVVVTDQALEAQRYGDLLDALQQCAAEHFPLRLEHATFQLEPARHQAHEPSPCT</sequence>
<feature type="transmembrane region" description="Helical" evidence="8">
    <location>
        <begin position="121"/>
        <end position="142"/>
    </location>
</feature>
<feature type="transmembrane region" description="Helical" evidence="8">
    <location>
        <begin position="58"/>
        <end position="75"/>
    </location>
</feature>
<comment type="similarity">
    <text evidence="2">Belongs to the cation diffusion facilitator (CDF) transporter (TC 2.A.4) family. SLC30A subfamily.</text>
</comment>
<dbReference type="PANTHER" id="PTHR11562">
    <property type="entry name" value="CATION EFFLUX PROTEIN/ ZINC TRANSPORTER"/>
    <property type="match status" value="1"/>
</dbReference>
<keyword evidence="4 8" id="KW-0812">Transmembrane</keyword>
<evidence type="ECO:0000259" key="10">
    <source>
        <dbReference type="Pfam" id="PF16916"/>
    </source>
</evidence>
<gene>
    <name evidence="11" type="ORF">JG540_03200</name>
</gene>